<comment type="caution">
    <text evidence="11">The sequence shown here is derived from an EMBL/GenBank/DDBJ whole genome shotgun (WGS) entry which is preliminary data.</text>
</comment>
<dbReference type="PANTHER" id="PTHR46323:SF2">
    <property type="entry name" value="BETA-GALACTOSIDASE"/>
    <property type="match status" value="1"/>
</dbReference>
<organism evidence="11 12">
    <name type="scientific">Carboxylicivirga marina</name>
    <dbReference type="NCBI Taxonomy" id="2800988"/>
    <lineage>
        <taxon>Bacteria</taxon>
        <taxon>Pseudomonadati</taxon>
        <taxon>Bacteroidota</taxon>
        <taxon>Bacteroidia</taxon>
        <taxon>Marinilabiliales</taxon>
        <taxon>Marinilabiliaceae</taxon>
        <taxon>Carboxylicivirga</taxon>
    </lineage>
</organism>
<dbReference type="Pfam" id="PF02837">
    <property type="entry name" value="Glyco_hydro_2_N"/>
    <property type="match status" value="1"/>
</dbReference>
<dbReference type="Gene3D" id="2.70.98.10">
    <property type="match status" value="1"/>
</dbReference>
<dbReference type="InterPro" id="IPR006103">
    <property type="entry name" value="Glyco_hydro_2_cat"/>
</dbReference>
<comment type="subunit">
    <text evidence="4">Monomer.</text>
</comment>
<evidence type="ECO:0000313" key="12">
    <source>
        <dbReference type="Proteomes" id="UP000605676"/>
    </source>
</evidence>
<evidence type="ECO:0000256" key="1">
    <source>
        <dbReference type="ARBA" id="ARBA00001412"/>
    </source>
</evidence>
<dbReference type="PROSITE" id="PS50022">
    <property type="entry name" value="FA58C_3"/>
    <property type="match status" value="1"/>
</dbReference>
<evidence type="ECO:0000256" key="3">
    <source>
        <dbReference type="ARBA" id="ARBA00007401"/>
    </source>
</evidence>
<dbReference type="SUPFAM" id="SSF74650">
    <property type="entry name" value="Galactose mutarotase-like"/>
    <property type="match status" value="1"/>
</dbReference>
<comment type="similarity">
    <text evidence="3">Belongs to the glycosyl hydrolase 2 family.</text>
</comment>
<keyword evidence="8" id="KW-0326">Glycosidase</keyword>
<feature type="non-terminal residue" evidence="11">
    <location>
        <position position="1"/>
    </location>
</feature>
<dbReference type="EC" id="3.2.1.23" evidence="5"/>
<dbReference type="PROSITE" id="PS00608">
    <property type="entry name" value="GLYCOSYL_HYDROL_F2_2"/>
    <property type="match status" value="1"/>
</dbReference>
<dbReference type="Pfam" id="PF02836">
    <property type="entry name" value="Glyco_hydro_2_C"/>
    <property type="match status" value="1"/>
</dbReference>
<dbReference type="InterPro" id="IPR036156">
    <property type="entry name" value="Beta-gal/glucu_dom_sf"/>
</dbReference>
<dbReference type="InterPro" id="IPR004199">
    <property type="entry name" value="B-gal_small/dom_5"/>
</dbReference>
<reference evidence="11 12" key="1">
    <citation type="submission" date="2021-01" db="EMBL/GenBank/DDBJ databases">
        <title>Carboxyliciviraga sp.nov., isolated from coastal sediments.</title>
        <authorList>
            <person name="Lu D."/>
            <person name="Zhang T."/>
        </authorList>
    </citation>
    <scope>NUCLEOTIDE SEQUENCE [LARGE SCALE GENOMIC DNA]</scope>
    <source>
        <strain evidence="11 12">N1Y132</strain>
    </source>
</reference>
<dbReference type="InterPro" id="IPR050347">
    <property type="entry name" value="Bact_Beta-galactosidase"/>
</dbReference>
<evidence type="ECO:0000256" key="2">
    <source>
        <dbReference type="ARBA" id="ARBA00001913"/>
    </source>
</evidence>
<dbReference type="SMART" id="SM01038">
    <property type="entry name" value="Bgal_small_N"/>
    <property type="match status" value="1"/>
</dbReference>
<dbReference type="SUPFAM" id="SSF49303">
    <property type="entry name" value="beta-Galactosidase/glucuronidase domain"/>
    <property type="match status" value="2"/>
</dbReference>
<comment type="catalytic activity">
    <reaction evidence="1">
        <text>Hydrolysis of terminal non-reducing beta-D-galactose residues in beta-D-galactosides.</text>
        <dbReference type="EC" id="3.2.1.23"/>
    </reaction>
</comment>
<dbReference type="EMBL" id="JAENRR010000024">
    <property type="protein sequence ID" value="MBK3517968.1"/>
    <property type="molecule type" value="Genomic_DNA"/>
</dbReference>
<dbReference type="InterPro" id="IPR032312">
    <property type="entry name" value="LacZ_4"/>
</dbReference>
<dbReference type="Pfam" id="PF16353">
    <property type="entry name" value="LacZ_4"/>
    <property type="match status" value="1"/>
</dbReference>
<dbReference type="RefSeq" id="WP_200465197.1">
    <property type="nucleotide sequence ID" value="NZ_JAENRR010000024.1"/>
</dbReference>
<gene>
    <name evidence="11" type="ORF">JIV24_11545</name>
</gene>
<dbReference type="InterPro" id="IPR008979">
    <property type="entry name" value="Galactose-bd-like_sf"/>
</dbReference>
<dbReference type="InterPro" id="IPR006104">
    <property type="entry name" value="Glyco_hydro_2_N"/>
</dbReference>
<dbReference type="InterPro" id="IPR006102">
    <property type="entry name" value="Ig-like_GH2"/>
</dbReference>
<evidence type="ECO:0000256" key="4">
    <source>
        <dbReference type="ARBA" id="ARBA00011245"/>
    </source>
</evidence>
<evidence type="ECO:0000256" key="6">
    <source>
        <dbReference type="ARBA" id="ARBA00022801"/>
    </source>
</evidence>
<evidence type="ECO:0000259" key="10">
    <source>
        <dbReference type="PROSITE" id="PS50022"/>
    </source>
</evidence>
<dbReference type="InterPro" id="IPR000421">
    <property type="entry name" value="FA58C"/>
</dbReference>
<dbReference type="Pfam" id="PF02929">
    <property type="entry name" value="Bgal_small_N"/>
    <property type="match status" value="1"/>
</dbReference>
<evidence type="ECO:0000256" key="8">
    <source>
        <dbReference type="ARBA" id="ARBA00023295"/>
    </source>
</evidence>
<dbReference type="PRINTS" id="PR00132">
    <property type="entry name" value="GLHYDRLASE2"/>
</dbReference>
<name>A0ABS1HJW5_9BACT</name>
<dbReference type="PANTHER" id="PTHR46323">
    <property type="entry name" value="BETA-GALACTOSIDASE"/>
    <property type="match status" value="1"/>
</dbReference>
<dbReference type="Pfam" id="PF00703">
    <property type="entry name" value="Glyco_hydro_2"/>
    <property type="match status" value="1"/>
</dbReference>
<dbReference type="InterPro" id="IPR023232">
    <property type="entry name" value="Glyco_hydro_2_AS"/>
</dbReference>
<dbReference type="Gene3D" id="2.60.40.10">
    <property type="entry name" value="Immunoglobulins"/>
    <property type="match status" value="2"/>
</dbReference>
<evidence type="ECO:0000256" key="9">
    <source>
        <dbReference type="ARBA" id="ARBA00032230"/>
    </source>
</evidence>
<dbReference type="InterPro" id="IPR011013">
    <property type="entry name" value="Gal_mutarotase_sf_dom"/>
</dbReference>
<evidence type="ECO:0000256" key="5">
    <source>
        <dbReference type="ARBA" id="ARBA00012756"/>
    </source>
</evidence>
<dbReference type="Gene3D" id="2.60.120.260">
    <property type="entry name" value="Galactose-binding domain-like"/>
    <property type="match status" value="2"/>
</dbReference>
<dbReference type="SUPFAM" id="SSF51445">
    <property type="entry name" value="(Trans)glycosidases"/>
    <property type="match status" value="1"/>
</dbReference>
<sequence>LFACLTAFSCVAQEQLDGFTYGDEKTPTGKEWESPSHLAHNKEQPRATFYSFKSVESARKVLPENSEYWQSLDGDWKFNWVKHPNERPVNFHQPTFDVSSWDDIPVPSNWNIVGLAKDGGQKYGTPIYCNQPVIFKHTVAVDDWKGGVMREPAKDWVTYEARNEVGSYRRDFEIPQDWDGREVFVQFDGVDSFFYLWINGEYVGFSKNSRNAATFDISQYLKKGTNVIAAEVYRNSDGSFLEAQDMFRLPGIFRSVQLYSTPKVQVRDLFVLPELDDNHKDGSLNIAADIRNFNKKEAKGYTVDYSLYANKLYSDENTLVEGVVATTSVPVVNGGAEIKADAVMKVPSPNLWSAEHPYRYTLVAQLKDKKGRVVETISTHTGFREVVIKDTKAEDDEFGLAGRYYYINGKPVKLKGVNRHETHPETGHTLTREQMKEEVMLMKRANINHVRNSHYPADPYWYYLCDKYGIYQEDEANIESHQYYYGEASLSHPPEWKNAHVGRVAEMTHQNKNYPSIVIWSLGNEAGPGENFVHAYTALKAIDTSRPVQYERNNSIVDMGSNQYPSIGWMNMAVTGQMNIKYPFHISEYAHSMGNACGNLIDYWNAIESTNFFCGGAIWDWIDQAIYNYREDGTRYLAYGGDFGDKPNSGQFVMNGILFAERDLKPQYYEVKKVYQHIGFQAKDVKAGTFELFNKYYFKSLADYELTWSLWENGSEIKNGQLAFDPIAARTKTTVTLPYDFAELKAGSEYFVKLQLTLKTNQPWADKGYVEAEEQFLLKAKSEVPNMAEVTKAAGGKLKLTDAGNNIKLVSGQNFTAKFNLTDGSLYGLVYNGETIIVDGNGPKLDAFRAFVNNDTWGYSSWYEKGLHNLKHKAIDSKLRTNADGTVTLAFTVVSQAPNAARQHGGTSGNVLSVEELTDEKFGEDNFRFVTNQIWTVYQDGSVELQSSITSNEEQFVLPRLGYSMTIPKSYENLTYYGRGPIGNYNDRKTAQNIQKYTTTVMEEFVNFPKPQDMANHEETRWCALTNNRHIGAVFVANSEMVVSALPYTAQDMGTAAHIYELPEPGDITLHLDMKVTGLGGASCGQGGPLKHDRVYAGHNVFGFIIRPTGEDLDKVANVGPSGEVPIAITRSGNGTLKITSTKADATILYSINGGTTQTYSESFSLRNAGVVKAWYKGNKDSEITMKFNKIEKIETIVVFVSSEEPGAGSAAKNLVDGDPATTWHTMYSVTVAQYPHWVDFDCGEAKSIKGFTYLPRQDGGRNGNIKDYTIHVSLDGKNWREPVHRGQFSSDNKEKRILIDKPVKARFIRFTGISSQNGQDFAGGAEFSVLAE</sequence>
<feature type="domain" description="F5/8 type C" evidence="10">
    <location>
        <begin position="1179"/>
        <end position="1333"/>
    </location>
</feature>
<dbReference type="Proteomes" id="UP000605676">
    <property type="component" value="Unassembled WGS sequence"/>
</dbReference>
<dbReference type="InterPro" id="IPR006101">
    <property type="entry name" value="Glyco_hydro_2"/>
</dbReference>
<dbReference type="Pfam" id="PF00754">
    <property type="entry name" value="F5_F8_type_C"/>
    <property type="match status" value="1"/>
</dbReference>
<accession>A0ABS1HJW5</accession>
<proteinExistence type="inferred from homology"/>
<dbReference type="InterPro" id="IPR013783">
    <property type="entry name" value="Ig-like_fold"/>
</dbReference>
<protein>
    <recommendedName>
        <fullName evidence="5">beta-galactosidase</fullName>
        <ecNumber evidence="5">3.2.1.23</ecNumber>
    </recommendedName>
    <alternativeName>
        <fullName evidence="9">Lactase</fullName>
    </alternativeName>
</protein>
<dbReference type="SUPFAM" id="SSF49785">
    <property type="entry name" value="Galactose-binding domain-like"/>
    <property type="match status" value="2"/>
</dbReference>
<keyword evidence="12" id="KW-1185">Reference proteome</keyword>
<keyword evidence="7" id="KW-0106">Calcium</keyword>
<dbReference type="InterPro" id="IPR014718">
    <property type="entry name" value="GH-type_carb-bd"/>
</dbReference>
<evidence type="ECO:0000313" key="11">
    <source>
        <dbReference type="EMBL" id="MBK3517968.1"/>
    </source>
</evidence>
<evidence type="ECO:0000256" key="7">
    <source>
        <dbReference type="ARBA" id="ARBA00022837"/>
    </source>
</evidence>
<comment type="cofactor">
    <cofactor evidence="2">
        <name>Ca(2+)</name>
        <dbReference type="ChEBI" id="CHEBI:29108"/>
    </cofactor>
</comment>
<keyword evidence="6" id="KW-0378">Hydrolase</keyword>
<dbReference type="InterPro" id="IPR017853">
    <property type="entry name" value="GH"/>
</dbReference>
<dbReference type="Gene3D" id="3.20.20.80">
    <property type="entry name" value="Glycosidases"/>
    <property type="match status" value="1"/>
</dbReference>